<dbReference type="OrthoDB" id="440673at2759"/>
<protein>
    <submittedName>
        <fullName evidence="2">Uncharacterized protein</fullName>
    </submittedName>
</protein>
<feature type="region of interest" description="Disordered" evidence="1">
    <location>
        <begin position="213"/>
        <end position="281"/>
    </location>
</feature>
<dbReference type="Proteomes" id="UP000053424">
    <property type="component" value="Unassembled WGS sequence"/>
</dbReference>
<feature type="compositionally biased region" description="Polar residues" evidence="1">
    <location>
        <begin position="1"/>
        <end position="18"/>
    </location>
</feature>
<feature type="region of interest" description="Disordered" evidence="1">
    <location>
        <begin position="320"/>
        <end position="408"/>
    </location>
</feature>
<evidence type="ECO:0000256" key="1">
    <source>
        <dbReference type="SAM" id="MobiDB-lite"/>
    </source>
</evidence>
<dbReference type="EMBL" id="KN831778">
    <property type="protein sequence ID" value="KIM42365.1"/>
    <property type="molecule type" value="Genomic_DNA"/>
</dbReference>
<proteinExistence type="predicted"/>
<gene>
    <name evidence="2" type="ORF">M413DRAFT_132496</name>
</gene>
<reference evidence="3" key="2">
    <citation type="submission" date="2015-01" db="EMBL/GenBank/DDBJ databases">
        <title>Evolutionary Origins and Diversification of the Mycorrhizal Mutualists.</title>
        <authorList>
            <consortium name="DOE Joint Genome Institute"/>
            <consortium name="Mycorrhizal Genomics Consortium"/>
            <person name="Kohler A."/>
            <person name="Kuo A."/>
            <person name="Nagy L.G."/>
            <person name="Floudas D."/>
            <person name="Copeland A."/>
            <person name="Barry K.W."/>
            <person name="Cichocki N."/>
            <person name="Veneault-Fourrey C."/>
            <person name="LaButti K."/>
            <person name="Lindquist E.A."/>
            <person name="Lipzen A."/>
            <person name="Lundell T."/>
            <person name="Morin E."/>
            <person name="Murat C."/>
            <person name="Riley R."/>
            <person name="Ohm R."/>
            <person name="Sun H."/>
            <person name="Tunlid A."/>
            <person name="Henrissat B."/>
            <person name="Grigoriev I.V."/>
            <person name="Hibbett D.S."/>
            <person name="Martin F."/>
        </authorList>
    </citation>
    <scope>NUCLEOTIDE SEQUENCE [LARGE SCALE GENOMIC DNA]</scope>
    <source>
        <strain evidence="3">h7</strain>
    </source>
</reference>
<organism evidence="2 3">
    <name type="scientific">Hebeloma cylindrosporum</name>
    <dbReference type="NCBI Taxonomy" id="76867"/>
    <lineage>
        <taxon>Eukaryota</taxon>
        <taxon>Fungi</taxon>
        <taxon>Dikarya</taxon>
        <taxon>Basidiomycota</taxon>
        <taxon>Agaricomycotina</taxon>
        <taxon>Agaricomycetes</taxon>
        <taxon>Agaricomycetidae</taxon>
        <taxon>Agaricales</taxon>
        <taxon>Agaricineae</taxon>
        <taxon>Hymenogastraceae</taxon>
        <taxon>Hebeloma</taxon>
    </lineage>
</organism>
<evidence type="ECO:0000313" key="3">
    <source>
        <dbReference type="Proteomes" id="UP000053424"/>
    </source>
</evidence>
<feature type="compositionally biased region" description="Polar residues" evidence="1">
    <location>
        <begin position="420"/>
        <end position="434"/>
    </location>
</feature>
<dbReference type="HOGENOM" id="CLU_534242_0_0_1"/>
<feature type="compositionally biased region" description="Basic and acidic residues" evidence="1">
    <location>
        <begin position="249"/>
        <end position="258"/>
    </location>
</feature>
<feature type="compositionally biased region" description="Basic and acidic residues" evidence="1">
    <location>
        <begin position="346"/>
        <end position="360"/>
    </location>
</feature>
<accession>A0A0C3C0F7</accession>
<feature type="compositionally biased region" description="Polar residues" evidence="1">
    <location>
        <begin position="103"/>
        <end position="129"/>
    </location>
</feature>
<feature type="compositionally biased region" description="Polar residues" evidence="1">
    <location>
        <begin position="321"/>
        <end position="335"/>
    </location>
</feature>
<feature type="compositionally biased region" description="Polar residues" evidence="1">
    <location>
        <begin position="139"/>
        <end position="154"/>
    </location>
</feature>
<dbReference type="AlphaFoldDB" id="A0A0C3C0F7"/>
<sequence>MSKGSSGDTSDSQPNQSDSETDNRSDAPSSGGELSEVERLFAGITPSPGPSSSSHPTPQRSNAAIDSLFANVSSPANIPPSPSPTTSTGPQLLNAMFAFARSTAPQQTPAIHSPQPSTSPPQVLTQDVLSNLLGLPPSRTASAASGYTSAVSHPSSREGDNEDDSSSDSPSTIFHPDDLEFGQRIRNGNLARMTGTEFFKDFGLNVPHRLGTQTKINGDVTPRGPLNATVRGNNIPSASASSTSAKPRANRELQRFESDSELWPYTRGPIEDNSPTDVGGEDNEIVELDFEETSVLSDPAAFDQALRNRKSAVNLRVHNGVGSSALPNGNYSPSGSVKKIGRKSRKERDAKAREEIERSWDIPPPSPASTSGTSSRETDILFGPPASPSPCPSPEFPPHGPPAPEMKTPTMTARATLASLNGNGISPHNNSNSKGKGKMAVNGHAKKLNGHVNGVDAKVVNESLITTIETQPHPVAKMARNDFVKEVLTLIHTDKAFVDTLWQDYMARLE</sequence>
<keyword evidence="3" id="KW-1185">Reference proteome</keyword>
<name>A0A0C3C0F7_HEBCY</name>
<feature type="region of interest" description="Disordered" evidence="1">
    <location>
        <begin position="420"/>
        <end position="439"/>
    </location>
</feature>
<feature type="region of interest" description="Disordered" evidence="1">
    <location>
        <begin position="1"/>
        <end position="180"/>
    </location>
</feature>
<feature type="compositionally biased region" description="Pro residues" evidence="1">
    <location>
        <begin position="385"/>
        <end position="404"/>
    </location>
</feature>
<dbReference type="STRING" id="686832.A0A0C3C0F7"/>
<evidence type="ECO:0000313" key="2">
    <source>
        <dbReference type="EMBL" id="KIM42365.1"/>
    </source>
</evidence>
<reference evidence="2 3" key="1">
    <citation type="submission" date="2014-04" db="EMBL/GenBank/DDBJ databases">
        <authorList>
            <consortium name="DOE Joint Genome Institute"/>
            <person name="Kuo A."/>
            <person name="Gay G."/>
            <person name="Dore J."/>
            <person name="Kohler A."/>
            <person name="Nagy L.G."/>
            <person name="Floudas D."/>
            <person name="Copeland A."/>
            <person name="Barry K.W."/>
            <person name="Cichocki N."/>
            <person name="Veneault-Fourrey C."/>
            <person name="LaButti K."/>
            <person name="Lindquist E.A."/>
            <person name="Lipzen A."/>
            <person name="Lundell T."/>
            <person name="Morin E."/>
            <person name="Murat C."/>
            <person name="Sun H."/>
            <person name="Tunlid A."/>
            <person name="Henrissat B."/>
            <person name="Grigoriev I.V."/>
            <person name="Hibbett D.S."/>
            <person name="Martin F."/>
            <person name="Nordberg H.P."/>
            <person name="Cantor M.N."/>
            <person name="Hua S.X."/>
        </authorList>
    </citation>
    <scope>NUCLEOTIDE SEQUENCE [LARGE SCALE GENOMIC DNA]</scope>
    <source>
        <strain evidence="3">h7</strain>
    </source>
</reference>